<feature type="domain" description="Class II aldolase/adducin N-terminal" evidence="3">
    <location>
        <begin position="31"/>
        <end position="211"/>
    </location>
</feature>
<protein>
    <submittedName>
        <fullName evidence="4">Class II aldolase/adducin family protein</fullName>
    </submittedName>
</protein>
<comment type="caution">
    <text evidence="4">The sequence shown here is derived from an EMBL/GenBank/DDBJ whole genome shotgun (WGS) entry which is preliminary data.</text>
</comment>
<dbReference type="AlphaFoldDB" id="A0A4Q1KIP5"/>
<dbReference type="FunFam" id="3.40.225.10:FF:000009">
    <property type="entry name" value="Class II aldolase/adducin N-terminal"/>
    <property type="match status" value="1"/>
</dbReference>
<sequence>MNQIDPASKHVWHQQEGAPRSIEEERTYRKRRLAASYRIFAQRGLDLGLAGHITVRDPEYADRFWVAPLGPWFGHIRVSDLVMVDHDGTIVYGKGPINQAGFAIHSVLHAARADVVAAAHSHSIYGKAWSTLGRLLDPITQDACFFYEQHALYETFGGVVLDTSEGERIAQALGDKKAVILQNHGILTVGQSVENAVMSYIMLENCCETQLLAEAAGNVKLIPQEVAQYTSNQMKRRDAAAAGFQPFWERILREQPDFLE</sequence>
<dbReference type="InterPro" id="IPR051017">
    <property type="entry name" value="Aldolase-II_Adducin_sf"/>
</dbReference>
<dbReference type="OrthoDB" id="5291399at2"/>
<dbReference type="RefSeq" id="WP_129404507.1">
    <property type="nucleotide sequence ID" value="NZ_SBKP01000009.1"/>
</dbReference>
<feature type="region of interest" description="Disordered" evidence="2">
    <location>
        <begin position="1"/>
        <end position="24"/>
    </location>
</feature>
<dbReference type="GO" id="GO:0051015">
    <property type="term" value="F:actin filament binding"/>
    <property type="evidence" value="ECO:0007669"/>
    <property type="project" value="TreeGrafter"/>
</dbReference>
<keyword evidence="5" id="KW-1185">Reference proteome</keyword>
<dbReference type="Gene3D" id="3.40.225.10">
    <property type="entry name" value="Class II aldolase/adducin N-terminal domain"/>
    <property type="match status" value="1"/>
</dbReference>
<organism evidence="4 5">
    <name type="scientific">Sphingobium fluviale</name>
    <dbReference type="NCBI Taxonomy" id="2506423"/>
    <lineage>
        <taxon>Bacteria</taxon>
        <taxon>Pseudomonadati</taxon>
        <taxon>Pseudomonadota</taxon>
        <taxon>Alphaproteobacteria</taxon>
        <taxon>Sphingomonadales</taxon>
        <taxon>Sphingomonadaceae</taxon>
        <taxon>Sphingobium</taxon>
    </lineage>
</organism>
<evidence type="ECO:0000256" key="1">
    <source>
        <dbReference type="ARBA" id="ARBA00037961"/>
    </source>
</evidence>
<gene>
    <name evidence="4" type="ORF">EQG66_10360</name>
</gene>
<dbReference type="EMBL" id="SBKP01000009">
    <property type="protein sequence ID" value="RXR28434.1"/>
    <property type="molecule type" value="Genomic_DNA"/>
</dbReference>
<dbReference type="Pfam" id="PF00596">
    <property type="entry name" value="Aldolase_II"/>
    <property type="match status" value="1"/>
</dbReference>
<dbReference type="Proteomes" id="UP000290958">
    <property type="component" value="Unassembled WGS sequence"/>
</dbReference>
<reference evidence="5" key="1">
    <citation type="submission" date="2019-01" db="EMBL/GenBank/DDBJ databases">
        <title>Cytophagaceae bacterium strain CAR-16.</title>
        <authorList>
            <person name="Chen W.-M."/>
        </authorList>
    </citation>
    <scope>NUCLEOTIDE SEQUENCE [LARGE SCALE GENOMIC DNA]</scope>
    <source>
        <strain evidence="5">CHR27</strain>
    </source>
</reference>
<dbReference type="PANTHER" id="PTHR10672:SF3">
    <property type="entry name" value="PROTEIN HU-LI TAI SHAO"/>
    <property type="match status" value="1"/>
</dbReference>
<evidence type="ECO:0000256" key="2">
    <source>
        <dbReference type="SAM" id="MobiDB-lite"/>
    </source>
</evidence>
<dbReference type="SUPFAM" id="SSF53639">
    <property type="entry name" value="AraD/HMP-PK domain-like"/>
    <property type="match status" value="1"/>
</dbReference>
<dbReference type="InterPro" id="IPR036409">
    <property type="entry name" value="Aldolase_II/adducin_N_sf"/>
</dbReference>
<dbReference type="SMART" id="SM01007">
    <property type="entry name" value="Aldolase_II"/>
    <property type="match status" value="1"/>
</dbReference>
<dbReference type="GO" id="GO:0005856">
    <property type="term" value="C:cytoskeleton"/>
    <property type="evidence" value="ECO:0007669"/>
    <property type="project" value="TreeGrafter"/>
</dbReference>
<name>A0A4Q1KIP5_9SPHN</name>
<dbReference type="InterPro" id="IPR001303">
    <property type="entry name" value="Aldolase_II/adducin_N"/>
</dbReference>
<accession>A0A4Q1KIP5</accession>
<dbReference type="PANTHER" id="PTHR10672">
    <property type="entry name" value="ADDUCIN"/>
    <property type="match status" value="1"/>
</dbReference>
<evidence type="ECO:0000313" key="5">
    <source>
        <dbReference type="Proteomes" id="UP000290958"/>
    </source>
</evidence>
<evidence type="ECO:0000259" key="3">
    <source>
        <dbReference type="SMART" id="SM01007"/>
    </source>
</evidence>
<dbReference type="NCBIfam" id="NF004855">
    <property type="entry name" value="PRK06208.1"/>
    <property type="match status" value="1"/>
</dbReference>
<proteinExistence type="inferred from homology"/>
<evidence type="ECO:0000313" key="4">
    <source>
        <dbReference type="EMBL" id="RXR28434.1"/>
    </source>
</evidence>
<comment type="similarity">
    <text evidence="1">Belongs to the aldolase class II family.</text>
</comment>